<proteinExistence type="predicted"/>
<protein>
    <submittedName>
        <fullName evidence="2">Uncharacterized protein</fullName>
    </submittedName>
</protein>
<dbReference type="Proteomes" id="UP001331761">
    <property type="component" value="Unassembled WGS sequence"/>
</dbReference>
<feature type="region of interest" description="Disordered" evidence="1">
    <location>
        <begin position="1"/>
        <end position="23"/>
    </location>
</feature>
<organism evidence="2 3">
    <name type="scientific">Trichostrongylus colubriformis</name>
    <name type="common">Black scour worm</name>
    <dbReference type="NCBI Taxonomy" id="6319"/>
    <lineage>
        <taxon>Eukaryota</taxon>
        <taxon>Metazoa</taxon>
        <taxon>Ecdysozoa</taxon>
        <taxon>Nematoda</taxon>
        <taxon>Chromadorea</taxon>
        <taxon>Rhabditida</taxon>
        <taxon>Rhabditina</taxon>
        <taxon>Rhabditomorpha</taxon>
        <taxon>Strongyloidea</taxon>
        <taxon>Trichostrongylidae</taxon>
        <taxon>Trichostrongylus</taxon>
    </lineage>
</organism>
<reference evidence="2 3" key="1">
    <citation type="submission" date="2019-10" db="EMBL/GenBank/DDBJ databases">
        <title>Assembly and Annotation for the nematode Trichostrongylus colubriformis.</title>
        <authorList>
            <person name="Martin J."/>
        </authorList>
    </citation>
    <scope>NUCLEOTIDE SEQUENCE [LARGE SCALE GENOMIC DNA]</scope>
    <source>
        <strain evidence="2">G859</strain>
        <tissue evidence="2">Whole worm</tissue>
    </source>
</reference>
<evidence type="ECO:0000313" key="3">
    <source>
        <dbReference type="Proteomes" id="UP001331761"/>
    </source>
</evidence>
<comment type="caution">
    <text evidence="2">The sequence shown here is derived from an EMBL/GenBank/DDBJ whole genome shotgun (WGS) entry which is preliminary data.</text>
</comment>
<evidence type="ECO:0000256" key="1">
    <source>
        <dbReference type="SAM" id="MobiDB-lite"/>
    </source>
</evidence>
<sequence length="138" mass="15457">MARITRSKVTTNGVTSPFSGANPVVNYSASEEHDYSKMSVGDLMTSIIERNKDPVIDKMLAMLGDKIPKEIAESVDKQKRMRVIVLAELDESEMTLPPSRRQRELEENVRDILDVLDVVCGSAEVFRMGRYEIKPSPG</sequence>
<keyword evidence="3" id="KW-1185">Reference proteome</keyword>
<name>A0AAN8IW03_TRICO</name>
<accession>A0AAN8IW03</accession>
<evidence type="ECO:0000313" key="2">
    <source>
        <dbReference type="EMBL" id="KAK5985863.1"/>
    </source>
</evidence>
<feature type="compositionally biased region" description="Polar residues" evidence="1">
    <location>
        <begin position="7"/>
        <end position="23"/>
    </location>
</feature>
<gene>
    <name evidence="2" type="ORF">GCK32_002229</name>
</gene>
<dbReference type="AlphaFoldDB" id="A0AAN8IW03"/>
<dbReference type="EMBL" id="WIXE01001253">
    <property type="protein sequence ID" value="KAK5985863.1"/>
    <property type="molecule type" value="Genomic_DNA"/>
</dbReference>